<proteinExistence type="predicted"/>
<dbReference type="AlphaFoldDB" id="A0A4V3CMZ4"/>
<sequence length="55" mass="6250">MFRGHAPLDHGLAQTYHNTPATAGRKQSKAKISAHAEVRLSWSKREITPRDRRGR</sequence>
<organism evidence="2 3">
    <name type="scientific">Nocardia ignorata</name>
    <dbReference type="NCBI Taxonomy" id="145285"/>
    <lineage>
        <taxon>Bacteria</taxon>
        <taxon>Bacillati</taxon>
        <taxon>Actinomycetota</taxon>
        <taxon>Actinomycetes</taxon>
        <taxon>Mycobacteriales</taxon>
        <taxon>Nocardiaceae</taxon>
        <taxon>Nocardia</taxon>
    </lineage>
</organism>
<name>A0A4V3CMZ4_NOCIG</name>
<feature type="region of interest" description="Disordered" evidence="1">
    <location>
        <begin position="1"/>
        <end position="37"/>
    </location>
</feature>
<accession>A0A4V3CMZ4</accession>
<keyword evidence="3" id="KW-1185">Reference proteome</keyword>
<gene>
    <name evidence="2" type="ORF">DFR75_107217</name>
</gene>
<protein>
    <submittedName>
        <fullName evidence="2">Uncharacterized protein</fullName>
    </submittedName>
</protein>
<evidence type="ECO:0000313" key="3">
    <source>
        <dbReference type="Proteomes" id="UP000295087"/>
    </source>
</evidence>
<reference evidence="2 3" key="1">
    <citation type="submission" date="2019-03" db="EMBL/GenBank/DDBJ databases">
        <title>Genomic Encyclopedia of Type Strains, Phase IV (KMG-IV): sequencing the most valuable type-strain genomes for metagenomic binning, comparative biology and taxonomic classification.</title>
        <authorList>
            <person name="Goeker M."/>
        </authorList>
    </citation>
    <scope>NUCLEOTIDE SEQUENCE [LARGE SCALE GENOMIC DNA]</scope>
    <source>
        <strain evidence="2 3">DSM 44496</strain>
    </source>
</reference>
<evidence type="ECO:0000256" key="1">
    <source>
        <dbReference type="SAM" id="MobiDB-lite"/>
    </source>
</evidence>
<evidence type="ECO:0000313" key="2">
    <source>
        <dbReference type="EMBL" id="TDP31992.1"/>
    </source>
</evidence>
<comment type="caution">
    <text evidence="2">The sequence shown here is derived from an EMBL/GenBank/DDBJ whole genome shotgun (WGS) entry which is preliminary data.</text>
</comment>
<dbReference type="RefSeq" id="WP_208115393.1">
    <property type="nucleotide sequence ID" value="NZ_JBHXPO010000001.1"/>
</dbReference>
<dbReference type="Proteomes" id="UP000295087">
    <property type="component" value="Unassembled WGS sequence"/>
</dbReference>
<dbReference type="EMBL" id="SNXK01000007">
    <property type="protein sequence ID" value="TDP31992.1"/>
    <property type="molecule type" value="Genomic_DNA"/>
</dbReference>